<gene>
    <name evidence="3" type="ORF">LAMI_0A07272G</name>
</gene>
<keyword evidence="4" id="KW-1185">Reference proteome</keyword>
<evidence type="ECO:0000313" key="3">
    <source>
        <dbReference type="EMBL" id="SCU79089.1"/>
    </source>
</evidence>
<dbReference type="PANTHER" id="PTHR11188:SF168">
    <property type="entry name" value="PROTEIN ECM21-RELATED"/>
    <property type="match status" value="1"/>
</dbReference>
<dbReference type="SMART" id="SM01017">
    <property type="entry name" value="Arrestin_C"/>
    <property type="match status" value="1"/>
</dbReference>
<feature type="region of interest" description="Disordered" evidence="1">
    <location>
        <begin position="47"/>
        <end position="74"/>
    </location>
</feature>
<name>A0A1G4IRC3_9SACH</name>
<feature type="region of interest" description="Disordered" evidence="1">
    <location>
        <begin position="722"/>
        <end position="742"/>
    </location>
</feature>
<evidence type="ECO:0000313" key="4">
    <source>
        <dbReference type="Proteomes" id="UP000191024"/>
    </source>
</evidence>
<feature type="region of interest" description="Disordered" evidence="1">
    <location>
        <begin position="417"/>
        <end position="455"/>
    </location>
</feature>
<feature type="region of interest" description="Disordered" evidence="1">
    <location>
        <begin position="875"/>
        <end position="898"/>
    </location>
</feature>
<dbReference type="Pfam" id="PF02752">
    <property type="entry name" value="Arrestin_C"/>
    <property type="match status" value="1"/>
</dbReference>
<evidence type="ECO:0000256" key="1">
    <source>
        <dbReference type="SAM" id="MobiDB-lite"/>
    </source>
</evidence>
<protein>
    <submittedName>
        <fullName evidence="3">LAMI_0A07272g1_1</fullName>
    </submittedName>
</protein>
<dbReference type="GO" id="GO:0030674">
    <property type="term" value="F:protein-macromolecule adaptor activity"/>
    <property type="evidence" value="ECO:0007669"/>
    <property type="project" value="TreeGrafter"/>
</dbReference>
<sequence>MPFVATKVPISSNSNFEDFSGNNAHAESGAGGARRSSIKHAFTNILRSGSLGSSPPASRSLGTSPGSGGTFAHHLHSGEIRGLEHSGHTDASRHIWEDDDFQESAFLSEPSLDYEDGKTSAYGSSYPRQSALSSGIRGVGIRKYISNYLSDRGFLNPRLLSQTENISISLATSSEIVFLPTVSAQDDEYLSHLAMLDESRGHSRNVDPAETLNFETSVRSTESDVAAPSTSDVVGSESAITEVSNAQSIENDGKNVLFNIAVILSLKRPGKLSKIKAELYSRARVYWQYGVPPDKTLKEEYYTVESLDWDLGNDNFTLFVPQRADWKEGIIERQEPIHTKLFKKNENLADEKYRNRRKSRQQFFKFLDCEPEEHFEAGEYLFLLPVFFSNNIPETIYLPSGRVNYNFRCAVKMDPSKQGFDDRSDLSFSNSKATNGTNGSDESHQETGSHSKSSSGNNFFKKMKNHLHSSVTSSASYESRGMLDASYPINVIRMPPVISDSTADKPVYINRIWNNALSYEISLQKKFVPIGSEVPLKIKLAPIVKNIAVKRLRVSVLEKVTFVSKSLEYEFDQTEAISNDPYNPYYAEFTSRRKQERILPLIEIRSKDKGARALREEVVENCKSENILAYTTVTQGSRENGTFDVADTLTIDTKVKFPKYLVLDRKTSKNVPPYGIDEFSAINSANFESAGVGGAGTSTRRESAASGVIGFFAGRRPTVTSRSRQSSIVHPDVTSPSESKFFSNSNMHVQTRTKLNEPKRGLYLDSVNFENIHVKHKLEIMLRISSGGNGQNPEKHYEVLIDTPIFLVSDMCTNDNIELPTYDMATKGELLPPSFEEAISVPASPIGSPRVSPMGSPNLIASYDPEELSIQQLSLSRTSSQTGPDSFSHEMPPGSRGRRYTVIDSLINENPNSPAVPGRPIFKAEFGMESTNIDDAMISDEDPPQYHSLNRT</sequence>
<dbReference type="STRING" id="1230905.A0A1G4IRC3"/>
<accession>A0A1G4IRC3</accession>
<dbReference type="Proteomes" id="UP000191024">
    <property type="component" value="Chromosome A"/>
</dbReference>
<dbReference type="InterPro" id="IPR050357">
    <property type="entry name" value="Arrestin_domain-protein"/>
</dbReference>
<feature type="domain" description="Arrestin C-terminal-like" evidence="2">
    <location>
        <begin position="513"/>
        <end position="812"/>
    </location>
</feature>
<proteinExistence type="predicted"/>
<dbReference type="AlphaFoldDB" id="A0A1G4IRC3"/>
<dbReference type="EMBL" id="LT598462">
    <property type="protein sequence ID" value="SCU79089.1"/>
    <property type="molecule type" value="Genomic_DNA"/>
</dbReference>
<dbReference type="OrthoDB" id="2333384at2759"/>
<dbReference type="GO" id="GO:0070086">
    <property type="term" value="P:ubiquitin-dependent endocytosis"/>
    <property type="evidence" value="ECO:0007669"/>
    <property type="project" value="TreeGrafter"/>
</dbReference>
<dbReference type="GO" id="GO:0031625">
    <property type="term" value="F:ubiquitin protein ligase binding"/>
    <property type="evidence" value="ECO:0007669"/>
    <property type="project" value="TreeGrafter"/>
</dbReference>
<dbReference type="PANTHER" id="PTHR11188">
    <property type="entry name" value="ARRESTIN DOMAIN CONTAINING PROTEIN"/>
    <property type="match status" value="1"/>
</dbReference>
<dbReference type="InterPro" id="IPR011022">
    <property type="entry name" value="Arrestin_C-like"/>
</dbReference>
<reference evidence="3 4" key="1">
    <citation type="submission" date="2016-03" db="EMBL/GenBank/DDBJ databases">
        <authorList>
            <person name="Devillers H."/>
        </authorList>
    </citation>
    <scope>NUCLEOTIDE SEQUENCE [LARGE SCALE GENOMIC DNA]</scope>
    <source>
        <strain evidence="3">CBS 11717</strain>
    </source>
</reference>
<dbReference type="GO" id="GO:0005829">
    <property type="term" value="C:cytosol"/>
    <property type="evidence" value="ECO:0007669"/>
    <property type="project" value="TreeGrafter"/>
</dbReference>
<feature type="compositionally biased region" description="Polar residues" evidence="1">
    <location>
        <begin position="426"/>
        <end position="440"/>
    </location>
</feature>
<evidence type="ECO:0000259" key="2">
    <source>
        <dbReference type="SMART" id="SM01017"/>
    </source>
</evidence>
<organism evidence="3 4">
    <name type="scientific">Lachancea mirantina</name>
    <dbReference type="NCBI Taxonomy" id="1230905"/>
    <lineage>
        <taxon>Eukaryota</taxon>
        <taxon>Fungi</taxon>
        <taxon>Dikarya</taxon>
        <taxon>Ascomycota</taxon>
        <taxon>Saccharomycotina</taxon>
        <taxon>Saccharomycetes</taxon>
        <taxon>Saccharomycetales</taxon>
        <taxon>Saccharomycetaceae</taxon>
        <taxon>Lachancea</taxon>
    </lineage>
</organism>
<feature type="compositionally biased region" description="Polar residues" evidence="1">
    <location>
        <begin position="47"/>
        <end position="64"/>
    </location>
</feature>